<dbReference type="STRING" id="576137.A0A1L7WLU3"/>
<feature type="compositionally biased region" description="Acidic residues" evidence="2">
    <location>
        <begin position="271"/>
        <end position="290"/>
    </location>
</feature>
<dbReference type="InterPro" id="IPR014751">
    <property type="entry name" value="XRCC4-like_C"/>
</dbReference>
<dbReference type="PANTHER" id="PTHR42067">
    <property type="entry name" value="YALI0C15378P"/>
    <property type="match status" value="1"/>
</dbReference>
<feature type="coiled-coil region" evidence="1">
    <location>
        <begin position="142"/>
        <end position="175"/>
    </location>
</feature>
<sequence length="357" mass="38758">MGPTVLSFPRIDDGEPKFVLLHVSSSGARPLDLKLIGSEQSNVFSVSIKESKTSKLKDKKFPYNQDQWDSILSVVLLGEARDKEDSSVTEGLEAVAEVDGETAITIRIRKRVERIIQPLGSITLSANEEEEADFFAWCGLAIQEKDTSKQELEALRAALNTKDAELKKLKDSEAELVRSKTENETQLLEKFSLLLNEKKLKIRDQQRLLACANVDPAKLAEVEAGRSTAKSHSPGPSRKGKRKAAQGSNSDDGSDAGDFEAMEVDVPPAADDSEQEQEETASEAESDDEPLPPPTRKAGNDTKGKEVAKNTPPVNIPGPVVLPPKRELPFSRKPPAPPPATSAAPVEGSETESDDEL</sequence>
<proteinExistence type="predicted"/>
<protein>
    <submittedName>
        <fullName evidence="3">Related to mitotic apparatus protein p62</fullName>
    </submittedName>
</protein>
<keyword evidence="4" id="KW-1185">Reference proteome</keyword>
<evidence type="ECO:0000256" key="1">
    <source>
        <dbReference type="SAM" id="Coils"/>
    </source>
</evidence>
<feature type="compositionally biased region" description="Basic and acidic residues" evidence="2">
    <location>
        <begin position="298"/>
        <end position="308"/>
    </location>
</feature>
<name>A0A1L7WLU3_9HELO</name>
<reference evidence="3 4" key="1">
    <citation type="submission" date="2016-03" db="EMBL/GenBank/DDBJ databases">
        <authorList>
            <person name="Ploux O."/>
        </authorList>
    </citation>
    <scope>NUCLEOTIDE SEQUENCE [LARGE SCALE GENOMIC DNA]</scope>
    <source>
        <strain evidence="3 4">UAMH 11012</strain>
    </source>
</reference>
<dbReference type="OrthoDB" id="8064436at2759"/>
<feature type="region of interest" description="Disordered" evidence="2">
    <location>
        <begin position="222"/>
        <end position="357"/>
    </location>
</feature>
<gene>
    <name evidence="3" type="ORF">PAC_03605</name>
</gene>
<dbReference type="SUPFAM" id="SSF58022">
    <property type="entry name" value="XRCC4, C-terminal oligomerization domain"/>
    <property type="match status" value="1"/>
</dbReference>
<dbReference type="AlphaFoldDB" id="A0A1L7WLU3"/>
<organism evidence="3 4">
    <name type="scientific">Phialocephala subalpina</name>
    <dbReference type="NCBI Taxonomy" id="576137"/>
    <lineage>
        <taxon>Eukaryota</taxon>
        <taxon>Fungi</taxon>
        <taxon>Dikarya</taxon>
        <taxon>Ascomycota</taxon>
        <taxon>Pezizomycotina</taxon>
        <taxon>Leotiomycetes</taxon>
        <taxon>Helotiales</taxon>
        <taxon>Mollisiaceae</taxon>
        <taxon>Phialocephala</taxon>
        <taxon>Phialocephala fortinii species complex</taxon>
    </lineage>
</organism>
<accession>A0A1L7WLU3</accession>
<evidence type="ECO:0000313" key="4">
    <source>
        <dbReference type="Proteomes" id="UP000184330"/>
    </source>
</evidence>
<dbReference type="EMBL" id="FJOG01000004">
    <property type="protein sequence ID" value="CZR53725.1"/>
    <property type="molecule type" value="Genomic_DNA"/>
</dbReference>
<dbReference type="Gene3D" id="1.20.5.370">
    <property type="match status" value="1"/>
</dbReference>
<evidence type="ECO:0000313" key="3">
    <source>
        <dbReference type="EMBL" id="CZR53725.1"/>
    </source>
</evidence>
<keyword evidence="1" id="KW-0175">Coiled coil</keyword>
<feature type="compositionally biased region" description="Acidic residues" evidence="2">
    <location>
        <begin position="252"/>
        <end position="263"/>
    </location>
</feature>
<dbReference type="PANTHER" id="PTHR42067:SF1">
    <property type="entry name" value="MITOTIC APPARATUS PROTEIN P62"/>
    <property type="match status" value="1"/>
</dbReference>
<evidence type="ECO:0000256" key="2">
    <source>
        <dbReference type="SAM" id="MobiDB-lite"/>
    </source>
</evidence>
<dbReference type="Proteomes" id="UP000184330">
    <property type="component" value="Unassembled WGS sequence"/>
</dbReference>